<dbReference type="OrthoDB" id="6609876at2759"/>
<dbReference type="KEGG" id="api:100574833"/>
<evidence type="ECO:0000313" key="1">
    <source>
        <dbReference type="EnsemblMetazoa" id="XP_029347453.1"/>
    </source>
</evidence>
<dbReference type="RefSeq" id="XP_029347452.1">
    <property type="nucleotide sequence ID" value="XM_029491592.1"/>
</dbReference>
<dbReference type="SUPFAM" id="SSF53098">
    <property type="entry name" value="Ribonuclease H-like"/>
    <property type="match status" value="1"/>
</dbReference>
<keyword evidence="2" id="KW-1185">Reference proteome</keyword>
<dbReference type="GeneID" id="100574833"/>
<sequence length="721" mass="83040">MESSMNKNSVQYLIHNPFSTLTYEEQIAIKQLGRPTPDLKGLVSKSKKDNKEYTRHFHMDTYKKHTWLCGCEVEQAVFCFPCLCFGNETSWTDCGVKHLGHLSSKIKKHQNSFDHLQNEVNLKVLGNGNINDEADKLYEIEIKRHNEQIEKNRYILEKYLKCVQFCGKYNLPLKDRGDNIMTPDYNYGVFLGAVDLCKGCDVSLRCYLENSTSINWTSMTIHDDLLDCIFLVARQKILSEMEMVQFISIIVDGTTHVSNTVHLVILFRYELKGKPVERFWGFLNAANGHDAGSLSQTIMSEVNSILKDAPYKVVAQSYGGAAVMSKVNVGVKEMYPYAYYMHCHTHQLHVEMTQAVSGNKEVQMFFSDLSDITEFFSNSPQRVAVLDGITGNRPSRTGCNFTGTSGTLNTVYMYRSEIMRCMDIIIKTSQQTSTIKQAGSIKRLLSDSVFVVWLAVFYEIMPNVYSLHDSVQTAALDDSADESIPILVQQFEKQISDVRNKVPDIIEISSNLPDVNVKRKRFEQCNNLNNHYYDNESRKQSAIDVCNTLIDTTKDRLEFTKHLTAVKLFQAEKYPAYTKKFPIQLLLSTFHCYPFFDKDRLKTELDVMYFRDDFRTLSGIIPTHQYILRNNMIDTFKEVILLLRILMTVPPMTTGQENSFSTFKKIKTCLRNTTVEEKLNAITMLNIENKMISDDTNFNKKVIDMFSERNNRCLDFKYKIK</sequence>
<dbReference type="InterPro" id="IPR012337">
    <property type="entry name" value="RNaseH-like_sf"/>
</dbReference>
<dbReference type="EnsemblMetazoa" id="XM_029491593.1">
    <property type="protein sequence ID" value="XP_029347453.1"/>
    <property type="gene ID" value="LOC100574833"/>
</dbReference>
<dbReference type="EnsemblMetazoa" id="XM_029491592.1">
    <property type="protein sequence ID" value="XP_029347452.1"/>
    <property type="gene ID" value="LOC100574833"/>
</dbReference>
<dbReference type="Proteomes" id="UP000007819">
    <property type="component" value="Chromosome A3"/>
</dbReference>
<dbReference type="AlphaFoldDB" id="A0A8R2JUA9"/>
<proteinExistence type="predicted"/>
<name>A0A8R2JUA9_ACYPI</name>
<dbReference type="PANTHER" id="PTHR45749:SF28">
    <property type="entry name" value="ZINC FINGER MYM-TYPE PROTEIN 1-LIKE-RELATED"/>
    <property type="match status" value="1"/>
</dbReference>
<accession>A0A8R2JUA9</accession>
<protein>
    <recommendedName>
        <fullName evidence="3">DUF4371 domain-containing protein</fullName>
    </recommendedName>
</protein>
<dbReference type="RefSeq" id="XP_029347453.1">
    <property type="nucleotide sequence ID" value="XM_029491593.1"/>
</dbReference>
<evidence type="ECO:0000313" key="2">
    <source>
        <dbReference type="Proteomes" id="UP000007819"/>
    </source>
</evidence>
<evidence type="ECO:0008006" key="3">
    <source>
        <dbReference type="Google" id="ProtNLM"/>
    </source>
</evidence>
<reference evidence="2" key="1">
    <citation type="submission" date="2010-06" db="EMBL/GenBank/DDBJ databases">
        <authorList>
            <person name="Jiang H."/>
            <person name="Abraham K."/>
            <person name="Ali S."/>
            <person name="Alsbrooks S.L."/>
            <person name="Anim B.N."/>
            <person name="Anosike U.S."/>
            <person name="Attaway T."/>
            <person name="Bandaranaike D.P."/>
            <person name="Battles P.K."/>
            <person name="Bell S.N."/>
            <person name="Bell A.V."/>
            <person name="Beltran B."/>
            <person name="Bickham C."/>
            <person name="Bustamante Y."/>
            <person name="Caleb T."/>
            <person name="Canada A."/>
            <person name="Cardenas V."/>
            <person name="Carter K."/>
            <person name="Chacko J."/>
            <person name="Chandrabose M.N."/>
            <person name="Chavez D."/>
            <person name="Chavez A."/>
            <person name="Chen L."/>
            <person name="Chu H.-S."/>
            <person name="Claassen K.J."/>
            <person name="Cockrell R."/>
            <person name="Collins M."/>
            <person name="Cooper J.A."/>
            <person name="Cree A."/>
            <person name="Curry S.M."/>
            <person name="Da Y."/>
            <person name="Dao M.D."/>
            <person name="Das B."/>
            <person name="Davila M.-L."/>
            <person name="Davy-Carroll L."/>
            <person name="Denson S."/>
            <person name="Dinh H."/>
            <person name="Ebong V.E."/>
            <person name="Edwards J.R."/>
            <person name="Egan A."/>
            <person name="El-Daye J."/>
            <person name="Escobedo L."/>
            <person name="Fernandez S."/>
            <person name="Fernando P.R."/>
            <person name="Flagg N."/>
            <person name="Forbes L.D."/>
            <person name="Fowler R.G."/>
            <person name="Fu Q."/>
            <person name="Gabisi R.A."/>
            <person name="Ganer J."/>
            <person name="Garbino Pronczuk A."/>
            <person name="Garcia R.M."/>
            <person name="Garner T."/>
            <person name="Garrett T.E."/>
            <person name="Gonzalez D.A."/>
            <person name="Hamid H."/>
            <person name="Hawkins E.S."/>
            <person name="Hirani K."/>
            <person name="Hogues M.E."/>
            <person name="Hollins B."/>
            <person name="Hsiao C.-H."/>
            <person name="Jabil R."/>
            <person name="James M.L."/>
            <person name="Jhangiani S.N."/>
            <person name="Johnson B."/>
            <person name="Johnson Q."/>
            <person name="Joshi V."/>
            <person name="Kalu J.B."/>
            <person name="Kam C."/>
            <person name="Kashfia A."/>
            <person name="Keebler J."/>
            <person name="Kisamo H."/>
            <person name="Kovar C.L."/>
            <person name="Lago L.A."/>
            <person name="Lai C.-Y."/>
            <person name="Laidlaw J."/>
            <person name="Lara F."/>
            <person name="Le T.-K."/>
            <person name="Lee S.L."/>
            <person name="Legall F.H."/>
            <person name="Lemon S.J."/>
            <person name="Lewis L.R."/>
            <person name="Li B."/>
            <person name="Liu Y."/>
            <person name="Liu Y.-S."/>
            <person name="Lopez J."/>
            <person name="Lozado R.J."/>
            <person name="Lu J."/>
            <person name="Madu R.C."/>
            <person name="Maheshwari M."/>
            <person name="Maheshwari R."/>
            <person name="Malloy K."/>
            <person name="Martinez E."/>
            <person name="Mathew T."/>
            <person name="Mercado I.C."/>
            <person name="Mercado C."/>
            <person name="Meyer B."/>
            <person name="Montgomery K."/>
            <person name="Morgan M.B."/>
            <person name="Munidasa M."/>
            <person name="Nazareth L.V."/>
            <person name="Nelson J."/>
            <person name="Ng B.M."/>
            <person name="Nguyen N.B."/>
            <person name="Nguyen P.Q."/>
            <person name="Nguyen T."/>
            <person name="Obregon M."/>
            <person name="Okwuonu G.O."/>
            <person name="Onwere C.G."/>
            <person name="Orozco G."/>
            <person name="Parra A."/>
            <person name="Patel S."/>
            <person name="Patil S."/>
            <person name="Perez A."/>
            <person name="Perez Y."/>
            <person name="Pham C."/>
            <person name="Primus E.L."/>
            <person name="Pu L.-L."/>
            <person name="Puazo M."/>
            <person name="Qin X."/>
            <person name="Quiroz J.B."/>
            <person name="Reese J."/>
            <person name="Richards S."/>
            <person name="Rives C.M."/>
            <person name="Robberts R."/>
            <person name="Ruiz S.J."/>
            <person name="Ruiz M.J."/>
            <person name="Santibanez J."/>
            <person name="Schneider B.W."/>
            <person name="Sisson I."/>
            <person name="Smith M."/>
            <person name="Sodergren E."/>
            <person name="Song X.-Z."/>
            <person name="Song B.B."/>
            <person name="Summersgill H."/>
            <person name="Thelus R."/>
            <person name="Thornton R.D."/>
            <person name="Trejos Z.Y."/>
            <person name="Usmani K."/>
            <person name="Vattathil S."/>
            <person name="Villasana D."/>
            <person name="Walker D.L."/>
            <person name="Wang S."/>
            <person name="Wang K."/>
            <person name="White C.S."/>
            <person name="Williams A.C."/>
            <person name="Williamson J."/>
            <person name="Wilson K."/>
            <person name="Woghiren I.O."/>
            <person name="Woodworth J.R."/>
            <person name="Worley K.C."/>
            <person name="Wright R.A."/>
            <person name="Wu W."/>
            <person name="Young L."/>
            <person name="Zhang L."/>
            <person name="Zhang J."/>
            <person name="Zhu Y."/>
            <person name="Muzny D.M."/>
            <person name="Weinstock G."/>
            <person name="Gibbs R.A."/>
        </authorList>
    </citation>
    <scope>NUCLEOTIDE SEQUENCE [LARGE SCALE GENOMIC DNA]</scope>
    <source>
        <strain evidence="2">LSR1</strain>
    </source>
</reference>
<reference evidence="1" key="2">
    <citation type="submission" date="2022-06" db="UniProtKB">
        <authorList>
            <consortium name="EnsemblMetazoa"/>
        </authorList>
    </citation>
    <scope>IDENTIFICATION</scope>
</reference>
<dbReference type="PANTHER" id="PTHR45749">
    <property type="match status" value="1"/>
</dbReference>
<organism evidence="1 2">
    <name type="scientific">Acyrthosiphon pisum</name>
    <name type="common">Pea aphid</name>
    <dbReference type="NCBI Taxonomy" id="7029"/>
    <lineage>
        <taxon>Eukaryota</taxon>
        <taxon>Metazoa</taxon>
        <taxon>Ecdysozoa</taxon>
        <taxon>Arthropoda</taxon>
        <taxon>Hexapoda</taxon>
        <taxon>Insecta</taxon>
        <taxon>Pterygota</taxon>
        <taxon>Neoptera</taxon>
        <taxon>Paraneoptera</taxon>
        <taxon>Hemiptera</taxon>
        <taxon>Sternorrhyncha</taxon>
        <taxon>Aphidomorpha</taxon>
        <taxon>Aphidoidea</taxon>
        <taxon>Aphididae</taxon>
        <taxon>Macrosiphini</taxon>
        <taxon>Acyrthosiphon</taxon>
    </lineage>
</organism>